<dbReference type="eggNOG" id="ENOG502SAP5">
    <property type="taxonomic scope" value="Eukaryota"/>
</dbReference>
<keyword evidence="1" id="KW-0812">Transmembrane</keyword>
<evidence type="ECO:0000256" key="2">
    <source>
        <dbReference type="SAM" id="SignalP"/>
    </source>
</evidence>
<evidence type="ECO:0008006" key="5">
    <source>
        <dbReference type="Google" id="ProtNLM"/>
    </source>
</evidence>
<dbReference type="RefSeq" id="XP_007803834.1">
    <property type="nucleotide sequence ID" value="XM_007805643.1"/>
</dbReference>
<evidence type="ECO:0000313" key="3">
    <source>
        <dbReference type="EMBL" id="ERF70481.1"/>
    </source>
</evidence>
<dbReference type="HOGENOM" id="CLU_440058_0_0_1"/>
<feature type="transmembrane region" description="Helical" evidence="1">
    <location>
        <begin position="133"/>
        <end position="158"/>
    </location>
</feature>
<dbReference type="GeneID" id="19242222"/>
<feature type="chain" id="PRO_5004610077" description="ML-like domain-containing protein" evidence="2">
    <location>
        <begin position="17"/>
        <end position="621"/>
    </location>
</feature>
<evidence type="ECO:0000256" key="1">
    <source>
        <dbReference type="SAM" id="Phobius"/>
    </source>
</evidence>
<dbReference type="EMBL" id="KE721311">
    <property type="protein sequence ID" value="ERF70481.1"/>
    <property type="molecule type" value="Genomic_DNA"/>
</dbReference>
<organism evidence="3 4">
    <name type="scientific">Endocarpon pusillum (strain Z07020 / HMAS-L-300199)</name>
    <name type="common">Lichen-forming fungus</name>
    <dbReference type="NCBI Taxonomy" id="1263415"/>
    <lineage>
        <taxon>Eukaryota</taxon>
        <taxon>Fungi</taxon>
        <taxon>Dikarya</taxon>
        <taxon>Ascomycota</taxon>
        <taxon>Pezizomycotina</taxon>
        <taxon>Eurotiomycetes</taxon>
        <taxon>Chaetothyriomycetidae</taxon>
        <taxon>Verrucariales</taxon>
        <taxon>Verrucariaceae</taxon>
        <taxon>Endocarpon</taxon>
    </lineage>
</organism>
<feature type="transmembrane region" description="Helical" evidence="1">
    <location>
        <begin position="99"/>
        <end position="121"/>
    </location>
</feature>
<gene>
    <name evidence="3" type="ORF">EPUS_07337</name>
</gene>
<evidence type="ECO:0000313" key="4">
    <source>
        <dbReference type="Proteomes" id="UP000019373"/>
    </source>
</evidence>
<protein>
    <recommendedName>
        <fullName evidence="5">ML-like domain-containing protein</fullName>
    </recommendedName>
</protein>
<feature type="signal peptide" evidence="2">
    <location>
        <begin position="1"/>
        <end position="16"/>
    </location>
</feature>
<feature type="transmembrane region" description="Helical" evidence="1">
    <location>
        <begin position="493"/>
        <end position="519"/>
    </location>
</feature>
<dbReference type="Proteomes" id="UP000019373">
    <property type="component" value="Unassembled WGS sequence"/>
</dbReference>
<dbReference type="OMA" id="VDYSWVN"/>
<keyword evidence="1" id="KW-1133">Transmembrane helix</keyword>
<dbReference type="AlphaFoldDB" id="U1GFF9"/>
<name>U1GFF9_ENDPU</name>
<sequence length="621" mass="68144">MATIALVMLVIVFKHQINISLTGNDLFETTGYIRGHCTEPSYIVKYRAGAIPFLASVIGKVASYLSAPVMTLISFNIAYDLMQSSTEPNPTRLPSPFQTGLLISLLTGNAWSLWDVCKYLFQWRSRRVPMTYVVKLALVTLSFVMCLSFLCQVVDAWLHRSIQPIICTSIGPSSSPSFNFGRNLSSTCQQYYENASVDNQFLAANPYTSPSERTPCNLDHSGSAYYPKNVTESYQLVLGATLSNNITVETYEGQQIAILVPSKPPINTDWRAKTVGSATNCVPITRECMPRSVEAYSQKQLFDCSNMTLMDVSNGKEFNGDLDREKFYQKLFQQKGHETVSRYNLTNPHLFGVAAVFAGSPPNYNKTATADEALVSTIGNVPFIVACNSTIYDVIYRSVNQTITIETISPSILDVSQSINGPMMIAQQVVQPSLQMRFLYSMAAAYSEMETANTFGRWYSETSLAFSIAAFEEVPSLAERTGTTSVVTCVPKAALWTLIALTGVYVILGIGLTMLACLAGDARSVKSQLSVAGLVAARFENNDPGVVVGTANLGGEYGDGGGSSCNHNNDTNSDHGSIKNLFEEYHRHDGREPRCMISKVGFAPVPSNRWRYVLTRQSSSK</sequence>
<accession>U1GFF9</accession>
<reference evidence="4" key="1">
    <citation type="journal article" date="2014" name="BMC Genomics">
        <title>Genome characteristics reveal the impact of lichenization on lichen-forming fungus Endocarpon pusillum Hedwig (Verrucariales, Ascomycota).</title>
        <authorList>
            <person name="Wang Y.-Y."/>
            <person name="Liu B."/>
            <person name="Zhang X.-Y."/>
            <person name="Zhou Q.-M."/>
            <person name="Zhang T."/>
            <person name="Li H."/>
            <person name="Yu Y.-F."/>
            <person name="Zhang X.-L."/>
            <person name="Hao X.-Y."/>
            <person name="Wang M."/>
            <person name="Wang L."/>
            <person name="Wei J.-C."/>
        </authorList>
    </citation>
    <scope>NUCLEOTIDE SEQUENCE [LARGE SCALE GENOMIC DNA]</scope>
    <source>
        <strain evidence="4">Z07020 / HMAS-L-300199</strain>
    </source>
</reference>
<feature type="transmembrane region" description="Helical" evidence="1">
    <location>
        <begin position="61"/>
        <end position="79"/>
    </location>
</feature>
<proteinExistence type="predicted"/>
<keyword evidence="2" id="KW-0732">Signal</keyword>
<keyword evidence="4" id="KW-1185">Reference proteome</keyword>
<keyword evidence="1" id="KW-0472">Membrane</keyword>
<dbReference type="OrthoDB" id="3344043at2759"/>